<dbReference type="GO" id="GO:0005975">
    <property type="term" value="P:carbohydrate metabolic process"/>
    <property type="evidence" value="ECO:0007669"/>
    <property type="project" value="InterPro"/>
</dbReference>
<dbReference type="Pfam" id="PF00703">
    <property type="entry name" value="Glyco_hydro_2"/>
    <property type="match status" value="1"/>
</dbReference>
<gene>
    <name evidence="7" type="ORF">SAMN04489797_1735</name>
</gene>
<keyword evidence="2 7" id="KW-0378">Hydrolase</keyword>
<dbReference type="InterPro" id="IPR006102">
    <property type="entry name" value="Ig-like_GH2"/>
</dbReference>
<dbReference type="Gene3D" id="2.60.120.260">
    <property type="entry name" value="Galactose-binding domain-like"/>
    <property type="match status" value="1"/>
</dbReference>
<evidence type="ECO:0000259" key="5">
    <source>
        <dbReference type="Pfam" id="PF02836"/>
    </source>
</evidence>
<reference evidence="7 8" key="1">
    <citation type="submission" date="2016-10" db="EMBL/GenBank/DDBJ databases">
        <authorList>
            <person name="Varghese N."/>
            <person name="Submissions S."/>
        </authorList>
    </citation>
    <scope>NUCLEOTIDE SEQUENCE [LARGE SCALE GENOMIC DNA]</scope>
    <source>
        <strain evidence="7 8">RHA_55</strain>
    </source>
</reference>
<evidence type="ECO:0000256" key="1">
    <source>
        <dbReference type="ARBA" id="ARBA00007401"/>
    </source>
</evidence>
<dbReference type="SUPFAM" id="SSF49785">
    <property type="entry name" value="Galactose-binding domain-like"/>
    <property type="match status" value="1"/>
</dbReference>
<dbReference type="EMBL" id="LT629774">
    <property type="protein sequence ID" value="SDS50045.1"/>
    <property type="molecule type" value="Genomic_DNA"/>
</dbReference>
<dbReference type="SUPFAM" id="SSF49303">
    <property type="entry name" value="beta-Galactosidase/glucuronidase domain"/>
    <property type="match status" value="1"/>
</dbReference>
<dbReference type="InterPro" id="IPR036156">
    <property type="entry name" value="Beta-gal/glucu_dom_sf"/>
</dbReference>
<dbReference type="InterPro" id="IPR013783">
    <property type="entry name" value="Ig-like_fold"/>
</dbReference>
<keyword evidence="3" id="KW-0326">Glycosidase</keyword>
<protein>
    <submittedName>
        <fullName evidence="7">Glycosyl hydrolases family 2, TIM barrel domain</fullName>
    </submittedName>
</protein>
<dbReference type="InterPro" id="IPR006104">
    <property type="entry name" value="Glyco_hydro_2_N"/>
</dbReference>
<feature type="domain" description="Glycosyl hydrolases family 2 sugar binding" evidence="6">
    <location>
        <begin position="32"/>
        <end position="221"/>
    </location>
</feature>
<feature type="domain" description="Glycoside hydrolase family 2 immunoglobulin-like beta-sandwich" evidence="4">
    <location>
        <begin position="229"/>
        <end position="333"/>
    </location>
</feature>
<sequence>MITPNPIKRLYVCALIFTLFACKNEVKQSIDLSGQWSFKMDALDLGEDEKWFNHKFQETIELPGSMAENGKGNDITVSTNWTGNMWNDSLWYKDPKMKKYREKDNVKVPFWLTPNKHYVGAAWYQKTIQIPESWAHKQLELYLERVHWESTVWVDGKKIGRQNSLGTAHRYLIEDKLKAGEHTLTIRVDNSVNDIDVGLDAHSISDNTQTNWNGFIGDIRLSAKAKVIIEDVKLYPNISDHTVKAVIKINNDAEENIQGQLTLQAKFKGENHQSVAEYTEAIQIGETQEFIVNYNMGKDAKLWDEFNPNVYEMKLTLETDAGVDTKRVDFGMRNFKADGTIFTVNDRPVFLRGTLECAIFPLTGYPPTDVDSWDRIFKIIKEHGLNHMRFHSWCPPKAAFVAADKAGVYLQVEASAWTTIGDGQPIDRWLYKEAQDIIDAYGNHPSFVMMAYGNEPSGENHKAYLKDFVAHFKAVDDRRVYTGAAGWPLIDNLDFYNNSKPRIQGWNQNLNSIINAKPPQTEFDYSSIINSTPIPYVSHEIGQWCVYPNFKEMSKYTGVLKPKNFEIFKETLQENGMEKLADSFLLASGKLQALCYKADIEAALRTKGMAGFQLLDLHDFSGQGTALVGVLDAFWDEKGYVSPEEYRAFSNSTVPLARFKKRVFLNTDTLYVPTEVAHFGESNLINVTPKWEITKSDQTIFASGAFNKQDIKLGNGIGLGSIKQSLSAIKKAEKLTLSVTIEYFKNTWDFWVYPSQVEPISNKNELRVVRKLDEASINYLINGGHLLLNIDKGDIAADKGGDIAIGFSSIFWNTSWTKEQKPHTLGILCDPEHPALSEFPTEFHSNWQWWDAMSHSNAIILDDLPEGLNPIVRVIDDWFKNRKTALIFEAKVGKGKLIMSGIDLHTNLDNRLEAKQLLHSLKTYMASENFSPQTEVPVNKIKDLLNYK</sequence>
<dbReference type="Pfam" id="PF02836">
    <property type="entry name" value="Glyco_hydro_2_C"/>
    <property type="match status" value="1"/>
</dbReference>
<dbReference type="PANTHER" id="PTHR42732">
    <property type="entry name" value="BETA-GALACTOSIDASE"/>
    <property type="match status" value="1"/>
</dbReference>
<comment type="similarity">
    <text evidence="1">Belongs to the glycosyl hydrolase 2 family.</text>
</comment>
<dbReference type="SUPFAM" id="SSF51445">
    <property type="entry name" value="(Trans)glycosidases"/>
    <property type="match status" value="1"/>
</dbReference>
<dbReference type="InterPro" id="IPR017853">
    <property type="entry name" value="GH"/>
</dbReference>
<dbReference type="InterPro" id="IPR006103">
    <property type="entry name" value="Glyco_hydro_2_cat"/>
</dbReference>
<evidence type="ECO:0000313" key="7">
    <source>
        <dbReference type="EMBL" id="SDS50045.1"/>
    </source>
</evidence>
<dbReference type="Gene3D" id="3.20.20.80">
    <property type="entry name" value="Glycosidases"/>
    <property type="match status" value="1"/>
</dbReference>
<evidence type="ECO:0000256" key="3">
    <source>
        <dbReference type="ARBA" id="ARBA00023295"/>
    </source>
</evidence>
<dbReference type="PANTHER" id="PTHR42732:SF1">
    <property type="entry name" value="BETA-MANNOSIDASE"/>
    <property type="match status" value="1"/>
</dbReference>
<evidence type="ECO:0000259" key="6">
    <source>
        <dbReference type="Pfam" id="PF02837"/>
    </source>
</evidence>
<organism evidence="7 8">
    <name type="scientific">Winogradskyella sediminis</name>
    <dbReference type="NCBI Taxonomy" id="1382466"/>
    <lineage>
        <taxon>Bacteria</taxon>
        <taxon>Pseudomonadati</taxon>
        <taxon>Bacteroidota</taxon>
        <taxon>Flavobacteriia</taxon>
        <taxon>Flavobacteriales</taxon>
        <taxon>Flavobacteriaceae</taxon>
        <taxon>Winogradskyella</taxon>
    </lineage>
</organism>
<dbReference type="Gene3D" id="2.60.40.10">
    <property type="entry name" value="Immunoglobulins"/>
    <property type="match status" value="1"/>
</dbReference>
<dbReference type="Proteomes" id="UP000198963">
    <property type="component" value="Chromosome I"/>
</dbReference>
<dbReference type="STRING" id="1249933.SAMN04489797_1735"/>
<dbReference type="Pfam" id="PF02837">
    <property type="entry name" value="Glyco_hydro_2_N"/>
    <property type="match status" value="1"/>
</dbReference>
<feature type="domain" description="Glycoside hydrolase family 2 catalytic" evidence="5">
    <location>
        <begin position="340"/>
        <end position="480"/>
    </location>
</feature>
<dbReference type="GO" id="GO:0004553">
    <property type="term" value="F:hydrolase activity, hydrolyzing O-glycosyl compounds"/>
    <property type="evidence" value="ECO:0007669"/>
    <property type="project" value="InterPro"/>
</dbReference>
<evidence type="ECO:0000259" key="4">
    <source>
        <dbReference type="Pfam" id="PF00703"/>
    </source>
</evidence>
<evidence type="ECO:0000313" key="8">
    <source>
        <dbReference type="Proteomes" id="UP000198963"/>
    </source>
</evidence>
<dbReference type="RefSeq" id="WP_092446190.1">
    <property type="nucleotide sequence ID" value="NZ_LT629774.1"/>
</dbReference>
<keyword evidence="8" id="KW-1185">Reference proteome</keyword>
<dbReference type="AlphaFoldDB" id="A0A1H1SQ01"/>
<accession>A0A1H1SQ01</accession>
<evidence type="ECO:0000256" key="2">
    <source>
        <dbReference type="ARBA" id="ARBA00022801"/>
    </source>
</evidence>
<proteinExistence type="inferred from homology"/>
<dbReference type="InterPro" id="IPR008979">
    <property type="entry name" value="Galactose-bd-like_sf"/>
</dbReference>
<dbReference type="InterPro" id="IPR051913">
    <property type="entry name" value="GH2_Domain-Containing"/>
</dbReference>
<name>A0A1H1SQ01_9FLAO</name>